<feature type="compositionally biased region" description="Low complexity" evidence="1">
    <location>
        <begin position="396"/>
        <end position="406"/>
    </location>
</feature>
<reference evidence="3" key="1">
    <citation type="journal article" date="2012" name="Science">
        <title>The Paleozoic origin of enzymatic lignin decomposition reconstructed from 31 fungal genomes.</title>
        <authorList>
            <person name="Floudas D."/>
            <person name="Binder M."/>
            <person name="Riley R."/>
            <person name="Barry K."/>
            <person name="Blanchette R.A."/>
            <person name="Henrissat B."/>
            <person name="Martinez A.T."/>
            <person name="Otillar R."/>
            <person name="Spatafora J.W."/>
            <person name="Yadav J.S."/>
            <person name="Aerts A."/>
            <person name="Benoit I."/>
            <person name="Boyd A."/>
            <person name="Carlson A."/>
            <person name="Copeland A."/>
            <person name="Coutinho P.M."/>
            <person name="de Vries R.P."/>
            <person name="Ferreira P."/>
            <person name="Findley K."/>
            <person name="Foster B."/>
            <person name="Gaskell J."/>
            <person name="Glotzer D."/>
            <person name="Gorecki P."/>
            <person name="Heitman J."/>
            <person name="Hesse C."/>
            <person name="Hori C."/>
            <person name="Igarashi K."/>
            <person name="Jurgens J.A."/>
            <person name="Kallen N."/>
            <person name="Kersten P."/>
            <person name="Kohler A."/>
            <person name="Kuees U."/>
            <person name="Kumar T.K.A."/>
            <person name="Kuo A."/>
            <person name="LaButti K."/>
            <person name="Larrondo L.F."/>
            <person name="Lindquist E."/>
            <person name="Ling A."/>
            <person name="Lombard V."/>
            <person name="Lucas S."/>
            <person name="Lundell T."/>
            <person name="Martin R."/>
            <person name="McLaughlin D.J."/>
            <person name="Morgenstern I."/>
            <person name="Morin E."/>
            <person name="Murat C."/>
            <person name="Nagy L.G."/>
            <person name="Nolan M."/>
            <person name="Ohm R.A."/>
            <person name="Patyshakuliyeva A."/>
            <person name="Rokas A."/>
            <person name="Ruiz-Duenas F.J."/>
            <person name="Sabat G."/>
            <person name="Salamov A."/>
            <person name="Samejima M."/>
            <person name="Schmutz J."/>
            <person name="Slot J.C."/>
            <person name="St John F."/>
            <person name="Stenlid J."/>
            <person name="Sun H."/>
            <person name="Sun S."/>
            <person name="Syed K."/>
            <person name="Tsang A."/>
            <person name="Wiebenga A."/>
            <person name="Young D."/>
            <person name="Pisabarro A."/>
            <person name="Eastwood D.C."/>
            <person name="Martin F."/>
            <person name="Cullen D."/>
            <person name="Grigoriev I.V."/>
            <person name="Hibbett D.S."/>
        </authorList>
    </citation>
    <scope>NUCLEOTIDE SEQUENCE [LARGE SCALE GENOMIC DNA]</scope>
    <source>
        <strain evidence="3">RWD-64-598 SS2</strain>
    </source>
</reference>
<evidence type="ECO:0000313" key="3">
    <source>
        <dbReference type="Proteomes" id="UP000053558"/>
    </source>
</evidence>
<feature type="region of interest" description="Disordered" evidence="1">
    <location>
        <begin position="1"/>
        <end position="22"/>
    </location>
</feature>
<organism evidence="2 3">
    <name type="scientific">Coniophora puteana (strain RWD-64-598)</name>
    <name type="common">Brown rot fungus</name>
    <dbReference type="NCBI Taxonomy" id="741705"/>
    <lineage>
        <taxon>Eukaryota</taxon>
        <taxon>Fungi</taxon>
        <taxon>Dikarya</taxon>
        <taxon>Basidiomycota</taxon>
        <taxon>Agaricomycotina</taxon>
        <taxon>Agaricomycetes</taxon>
        <taxon>Agaricomycetidae</taxon>
        <taxon>Boletales</taxon>
        <taxon>Coniophorineae</taxon>
        <taxon>Coniophoraceae</taxon>
        <taxon>Coniophora</taxon>
    </lineage>
</organism>
<dbReference type="Proteomes" id="UP000053558">
    <property type="component" value="Unassembled WGS sequence"/>
</dbReference>
<dbReference type="GeneID" id="19201266"/>
<dbReference type="KEGG" id="cput:CONPUDRAFT_138898"/>
<protein>
    <submittedName>
        <fullName evidence="2">Uncharacterized protein</fullName>
    </submittedName>
</protein>
<evidence type="ECO:0000313" key="2">
    <source>
        <dbReference type="EMBL" id="EIW77593.1"/>
    </source>
</evidence>
<feature type="region of interest" description="Disordered" evidence="1">
    <location>
        <begin position="387"/>
        <end position="420"/>
    </location>
</feature>
<comment type="caution">
    <text evidence="2">The sequence shown here is derived from an EMBL/GenBank/DDBJ whole genome shotgun (WGS) entry which is preliminary data.</text>
</comment>
<name>A0A5M3MEL7_CONPW</name>
<dbReference type="EMBL" id="JH711583">
    <property type="protein sequence ID" value="EIW77593.1"/>
    <property type="molecule type" value="Genomic_DNA"/>
</dbReference>
<feature type="compositionally biased region" description="Polar residues" evidence="1">
    <location>
        <begin position="110"/>
        <end position="123"/>
    </location>
</feature>
<accession>A0A5M3MEL7</accession>
<sequence length="473" mass="50480">MFQSARFLSFSHDTPSSPSPSAIAVENEERQQHSNTKASRLLGARLSRSASLGLVRVRAHVPPPLTLVPTPPLPQYVIASAKGSPPLSRSRRFTRMFKRFISRTCRRSSPKPTTNTNQSTHVTANAPKRPEMVNRTRTRTEDITHAALAGSLDYANVNADVLSVTDVNLDSPPPSAFTFSTSLPTTPATSGSICGPGFGFDFAPMSEVLDEMLGSVAGPTSSASDGLGLVSSITSPSSPVFAKTRMRPPNSRFQWDNPEPFASSATAQARVEVEEAVDPMARHISMYACVENAGLNREEDDDEEAESEEDAGDYASAYGSMAGSVHTFACAADFLPSPSAETTTPSHYSQSCSHCCRSVLADDVASLSDAASDLSFNSEFGSTDHASDFGAETDATTLPSSSSSPSSCPPTPTLSTTDLTTPLSLEEFGDVHSYLRGRQRSDAVRSQRKTMQVLGVEAAVVRNRGLVFRPVVN</sequence>
<feature type="compositionally biased region" description="Polar residues" evidence="1">
    <location>
        <begin position="11"/>
        <end position="20"/>
    </location>
</feature>
<evidence type="ECO:0000256" key="1">
    <source>
        <dbReference type="SAM" id="MobiDB-lite"/>
    </source>
</evidence>
<proteinExistence type="predicted"/>
<dbReference type="AlphaFoldDB" id="A0A5M3MEL7"/>
<gene>
    <name evidence="2" type="ORF">CONPUDRAFT_138898</name>
</gene>
<dbReference type="RefSeq" id="XP_007771987.1">
    <property type="nucleotide sequence ID" value="XM_007773797.1"/>
</dbReference>
<keyword evidence="3" id="KW-1185">Reference proteome</keyword>
<feature type="region of interest" description="Disordered" evidence="1">
    <location>
        <begin position="104"/>
        <end position="124"/>
    </location>
</feature>